<dbReference type="RefSeq" id="WP_103683759.1">
    <property type="nucleotide sequence ID" value="NZ_PQGG01000016.1"/>
</dbReference>
<name>A0A2S4HHA9_9GAMM</name>
<keyword evidence="1" id="KW-0472">Membrane</keyword>
<protein>
    <submittedName>
        <fullName evidence="2">MerC domain-containing protein</fullName>
    </submittedName>
</protein>
<feature type="transmembrane region" description="Helical" evidence="1">
    <location>
        <begin position="47"/>
        <end position="65"/>
    </location>
</feature>
<gene>
    <name evidence="2" type="ORF">C0068_06895</name>
</gene>
<organism evidence="2 3">
    <name type="scientific">Zhongshania marina</name>
    <dbReference type="NCBI Taxonomy" id="2304603"/>
    <lineage>
        <taxon>Bacteria</taxon>
        <taxon>Pseudomonadati</taxon>
        <taxon>Pseudomonadota</taxon>
        <taxon>Gammaproteobacteria</taxon>
        <taxon>Cellvibrionales</taxon>
        <taxon>Spongiibacteraceae</taxon>
        <taxon>Zhongshania</taxon>
    </lineage>
</organism>
<keyword evidence="1" id="KW-0812">Transmembrane</keyword>
<reference evidence="2" key="1">
    <citation type="submission" date="2018-01" db="EMBL/GenBank/DDBJ databases">
        <authorList>
            <person name="Yu X.-D."/>
        </authorList>
    </citation>
    <scope>NUCLEOTIDE SEQUENCE</scope>
    <source>
        <strain evidence="2">ZX-21</strain>
    </source>
</reference>
<feature type="transmembrane region" description="Helical" evidence="1">
    <location>
        <begin position="103"/>
        <end position="119"/>
    </location>
</feature>
<proteinExistence type="predicted"/>
<keyword evidence="1" id="KW-1133">Transmembrane helix</keyword>
<accession>A0A2S4HHA9</accession>
<dbReference type="Pfam" id="PF03203">
    <property type="entry name" value="MerC"/>
    <property type="match status" value="1"/>
</dbReference>
<dbReference type="GO" id="GO:0016020">
    <property type="term" value="C:membrane"/>
    <property type="evidence" value="ECO:0007669"/>
    <property type="project" value="InterPro"/>
</dbReference>
<comment type="caution">
    <text evidence="2">The sequence shown here is derived from an EMBL/GenBank/DDBJ whole genome shotgun (WGS) entry which is preliminary data.</text>
</comment>
<dbReference type="AlphaFoldDB" id="A0A2S4HHA9"/>
<evidence type="ECO:0000313" key="3">
    <source>
        <dbReference type="Proteomes" id="UP000237222"/>
    </source>
</evidence>
<evidence type="ECO:0000313" key="2">
    <source>
        <dbReference type="EMBL" id="POP53363.1"/>
    </source>
</evidence>
<sequence>MTPLSTHIDKAAIGLSLLCAVHCLLLPVALAVLPTLAASSFGDERFHLWMLIAVLPTSLIALSMGCRRHRNISVLVVGLPGLAILTVAALFGHEWFDERGEKIVSLIGASLIAFGHIKNHTLCRQQKCDCEGQQNAK</sequence>
<evidence type="ECO:0000256" key="1">
    <source>
        <dbReference type="SAM" id="Phobius"/>
    </source>
</evidence>
<dbReference type="Proteomes" id="UP000237222">
    <property type="component" value="Unassembled WGS sequence"/>
</dbReference>
<dbReference type="GO" id="GO:0015097">
    <property type="term" value="F:mercury ion transmembrane transporter activity"/>
    <property type="evidence" value="ECO:0007669"/>
    <property type="project" value="InterPro"/>
</dbReference>
<dbReference type="EMBL" id="PQGG01000016">
    <property type="protein sequence ID" value="POP53363.1"/>
    <property type="molecule type" value="Genomic_DNA"/>
</dbReference>
<dbReference type="OrthoDB" id="34373at2"/>
<dbReference type="InterPro" id="IPR004891">
    <property type="entry name" value="Mercury-R_MerC"/>
</dbReference>
<feature type="transmembrane region" description="Helical" evidence="1">
    <location>
        <begin position="72"/>
        <end position="91"/>
    </location>
</feature>